<reference evidence="2" key="1">
    <citation type="journal article" date="2019" name="Int. J. Syst. Evol. Microbiol.">
        <title>The Global Catalogue of Microorganisms (GCM) 10K type strain sequencing project: providing services to taxonomists for standard genome sequencing and annotation.</title>
        <authorList>
            <consortium name="The Broad Institute Genomics Platform"/>
            <consortium name="The Broad Institute Genome Sequencing Center for Infectious Disease"/>
            <person name="Wu L."/>
            <person name="Ma J."/>
        </authorList>
    </citation>
    <scope>NUCLEOTIDE SEQUENCE [LARGE SCALE GENOMIC DNA]</scope>
    <source>
        <strain evidence="2">CGMCC 4.7139</strain>
    </source>
</reference>
<proteinExistence type="predicted"/>
<protein>
    <submittedName>
        <fullName evidence="1">Uncharacterized protein</fullName>
    </submittedName>
</protein>
<organism evidence="1 2">
    <name type="scientific">Streptomyces maoxianensis</name>
    <dbReference type="NCBI Taxonomy" id="1459942"/>
    <lineage>
        <taxon>Bacteria</taxon>
        <taxon>Bacillati</taxon>
        <taxon>Actinomycetota</taxon>
        <taxon>Actinomycetes</taxon>
        <taxon>Kitasatosporales</taxon>
        <taxon>Streptomycetaceae</taxon>
        <taxon>Streptomyces</taxon>
    </lineage>
</organism>
<gene>
    <name evidence="1" type="ORF">ACFO9E_34000</name>
</gene>
<comment type="caution">
    <text evidence="1">The sequence shown here is derived from an EMBL/GenBank/DDBJ whole genome shotgun (WGS) entry which is preliminary data.</text>
</comment>
<name>A0ABV9GFH6_9ACTN</name>
<sequence length="73" mass="7826">MPLRAASSWARSPRGKARGAAACAARRPGFVVSPVGVAELEERGFEGRTVPGAGHTIDRDDFEYLMTPPDGWI</sequence>
<dbReference type="RefSeq" id="WP_381203074.1">
    <property type="nucleotide sequence ID" value="NZ_JBHSFE010000038.1"/>
</dbReference>
<accession>A0ABV9GFH6</accession>
<evidence type="ECO:0000313" key="2">
    <source>
        <dbReference type="Proteomes" id="UP001595993"/>
    </source>
</evidence>
<evidence type="ECO:0000313" key="1">
    <source>
        <dbReference type="EMBL" id="MFC4612726.1"/>
    </source>
</evidence>
<dbReference type="Proteomes" id="UP001595993">
    <property type="component" value="Unassembled WGS sequence"/>
</dbReference>
<dbReference type="EMBL" id="JBHSFE010000038">
    <property type="protein sequence ID" value="MFC4612726.1"/>
    <property type="molecule type" value="Genomic_DNA"/>
</dbReference>
<keyword evidence="2" id="KW-1185">Reference proteome</keyword>